<feature type="compositionally biased region" description="Polar residues" evidence="6">
    <location>
        <begin position="250"/>
        <end position="259"/>
    </location>
</feature>
<keyword evidence="7" id="KW-0732">Signal</keyword>
<gene>
    <name evidence="9" type="ORF">CK203_023617</name>
</gene>
<evidence type="ECO:0000259" key="8">
    <source>
        <dbReference type="Pfam" id="PF04046"/>
    </source>
</evidence>
<dbReference type="OrthoDB" id="8026949at2759"/>
<feature type="domain" description="PSP proline-rich" evidence="8">
    <location>
        <begin position="109"/>
        <end position="133"/>
    </location>
</feature>
<sequence length="346" mass="40211">MSGVGILLCACPPSLFALVVDKEVWLVDFWDSSAKEVESFFVRLHGKRVSRNMEDTPKINFFAWEATWGRKRKKVWRVALLHIFWTVWKWNLAFCVSRLINVETLSCVMQELDPPPWLNRMREMGYPPGYLDPEEEEQPSGITIYADEEVKDEQEDGEILETEYLEPQRKMSVEFPGINAPIPKNADERRWAAGSRPHRRLNHSYEPSSRRNSHEQRWSRDYRDDGPCDSDMEISPPRSSYPPRHGGIDSSYTSYSTRGNIPRPRSPNFGRSLSDRGGRSSLVHEDSLGYNSYSSLSYSSSSSRLSPHNYGSASYENNIDDRWNGSSSWSNKDRHRHDEHRYHSRR</sequence>
<dbReference type="InterPro" id="IPR052115">
    <property type="entry name" value="NEXT_complex_subunit_ZCCHC8"/>
</dbReference>
<evidence type="ECO:0000256" key="1">
    <source>
        <dbReference type="ARBA" id="ARBA00004123"/>
    </source>
</evidence>
<dbReference type="InterPro" id="IPR006568">
    <property type="entry name" value="PSP_pro-rich"/>
</dbReference>
<feature type="compositionally biased region" description="Low complexity" evidence="6">
    <location>
        <begin position="288"/>
        <end position="306"/>
    </location>
</feature>
<feature type="compositionally biased region" description="Basic residues" evidence="6">
    <location>
        <begin position="333"/>
        <end position="346"/>
    </location>
</feature>
<evidence type="ECO:0000256" key="2">
    <source>
        <dbReference type="ARBA" id="ARBA00022723"/>
    </source>
</evidence>
<feature type="chain" id="PRO_5019187167" description="PSP proline-rich domain-containing protein" evidence="7">
    <location>
        <begin position="18"/>
        <end position="346"/>
    </location>
</feature>
<feature type="compositionally biased region" description="Basic and acidic residues" evidence="6">
    <location>
        <begin position="208"/>
        <end position="226"/>
    </location>
</feature>
<evidence type="ECO:0000256" key="7">
    <source>
        <dbReference type="SAM" id="SignalP"/>
    </source>
</evidence>
<name>A0A438JC75_VITVI</name>
<proteinExistence type="predicted"/>
<evidence type="ECO:0000256" key="5">
    <source>
        <dbReference type="ARBA" id="ARBA00023242"/>
    </source>
</evidence>
<dbReference type="Proteomes" id="UP000288805">
    <property type="component" value="Unassembled WGS sequence"/>
</dbReference>
<comment type="caution">
    <text evidence="9">The sequence shown here is derived from an EMBL/GenBank/DDBJ whole genome shotgun (WGS) entry which is preliminary data.</text>
</comment>
<feature type="signal peptide" evidence="7">
    <location>
        <begin position="1"/>
        <end position="17"/>
    </location>
</feature>
<evidence type="ECO:0000256" key="6">
    <source>
        <dbReference type="SAM" id="MobiDB-lite"/>
    </source>
</evidence>
<dbReference type="PANTHER" id="PTHR13316:SF0">
    <property type="entry name" value="ZINC FINGER CCHC DOMAIN-CONTAINING PROTEIN 8"/>
    <property type="match status" value="1"/>
</dbReference>
<evidence type="ECO:0000313" key="9">
    <source>
        <dbReference type="EMBL" id="RVX06536.1"/>
    </source>
</evidence>
<keyword evidence="5" id="KW-0539">Nucleus</keyword>
<feature type="region of interest" description="Disordered" evidence="6">
    <location>
        <begin position="175"/>
        <end position="346"/>
    </location>
</feature>
<keyword evidence="3" id="KW-0863">Zinc-finger</keyword>
<evidence type="ECO:0000256" key="3">
    <source>
        <dbReference type="ARBA" id="ARBA00022771"/>
    </source>
</evidence>
<dbReference type="PANTHER" id="PTHR13316">
    <property type="entry name" value="ZINC FINGER, CCHC DOMAIN CONTAINING 8"/>
    <property type="match status" value="1"/>
</dbReference>
<accession>A0A438JC75</accession>
<evidence type="ECO:0000313" key="10">
    <source>
        <dbReference type="Proteomes" id="UP000288805"/>
    </source>
</evidence>
<organism evidence="9 10">
    <name type="scientific">Vitis vinifera</name>
    <name type="common">Grape</name>
    <dbReference type="NCBI Taxonomy" id="29760"/>
    <lineage>
        <taxon>Eukaryota</taxon>
        <taxon>Viridiplantae</taxon>
        <taxon>Streptophyta</taxon>
        <taxon>Embryophyta</taxon>
        <taxon>Tracheophyta</taxon>
        <taxon>Spermatophyta</taxon>
        <taxon>Magnoliopsida</taxon>
        <taxon>eudicotyledons</taxon>
        <taxon>Gunneridae</taxon>
        <taxon>Pentapetalae</taxon>
        <taxon>rosids</taxon>
        <taxon>Vitales</taxon>
        <taxon>Vitaceae</taxon>
        <taxon>Viteae</taxon>
        <taxon>Vitis</taxon>
    </lineage>
</organism>
<dbReference type="Pfam" id="PF04046">
    <property type="entry name" value="PSP"/>
    <property type="match status" value="1"/>
</dbReference>
<reference evidence="9 10" key="1">
    <citation type="journal article" date="2018" name="PLoS Genet.">
        <title>Population sequencing reveals clonal diversity and ancestral inbreeding in the grapevine cultivar Chardonnay.</title>
        <authorList>
            <person name="Roach M.J."/>
            <person name="Johnson D.L."/>
            <person name="Bohlmann J."/>
            <person name="van Vuuren H.J."/>
            <person name="Jones S.J."/>
            <person name="Pretorius I.S."/>
            <person name="Schmidt S.A."/>
            <person name="Borneman A.R."/>
        </authorList>
    </citation>
    <scope>NUCLEOTIDE SEQUENCE [LARGE SCALE GENOMIC DNA]</scope>
    <source>
        <strain evidence="10">cv. Chardonnay</strain>
        <tissue evidence="9">Leaf</tissue>
    </source>
</reference>
<dbReference type="EMBL" id="QGNW01000051">
    <property type="protein sequence ID" value="RVX06536.1"/>
    <property type="molecule type" value="Genomic_DNA"/>
</dbReference>
<dbReference type="AlphaFoldDB" id="A0A438JC75"/>
<dbReference type="GO" id="GO:0008270">
    <property type="term" value="F:zinc ion binding"/>
    <property type="evidence" value="ECO:0007669"/>
    <property type="project" value="UniProtKB-KW"/>
</dbReference>
<dbReference type="GO" id="GO:0005634">
    <property type="term" value="C:nucleus"/>
    <property type="evidence" value="ECO:0007669"/>
    <property type="project" value="UniProtKB-SubCell"/>
</dbReference>
<keyword evidence="2" id="KW-0479">Metal-binding</keyword>
<keyword evidence="4" id="KW-0862">Zinc</keyword>
<comment type="subcellular location">
    <subcellularLocation>
        <location evidence="1">Nucleus</location>
    </subcellularLocation>
</comment>
<feature type="compositionally biased region" description="Basic and acidic residues" evidence="6">
    <location>
        <begin position="273"/>
        <end position="287"/>
    </location>
</feature>
<protein>
    <recommendedName>
        <fullName evidence="8">PSP proline-rich domain-containing protein</fullName>
    </recommendedName>
</protein>
<evidence type="ECO:0000256" key="4">
    <source>
        <dbReference type="ARBA" id="ARBA00022833"/>
    </source>
</evidence>